<comment type="caution">
    <text evidence="1">The sequence shown here is derived from an EMBL/GenBank/DDBJ whole genome shotgun (WGS) entry which is preliminary data.</text>
</comment>
<dbReference type="EMBL" id="JBHUDJ010000002">
    <property type="protein sequence ID" value="MFD1586224.1"/>
    <property type="molecule type" value="Genomic_DNA"/>
</dbReference>
<dbReference type="RefSeq" id="WP_247376318.1">
    <property type="nucleotide sequence ID" value="NZ_JALLGV010000002.1"/>
</dbReference>
<dbReference type="Pfam" id="PF25252">
    <property type="entry name" value="DUF7854"/>
    <property type="match status" value="1"/>
</dbReference>
<dbReference type="Proteomes" id="UP001597119">
    <property type="component" value="Unassembled WGS sequence"/>
</dbReference>
<dbReference type="AlphaFoldDB" id="A0ABD6C845"/>
<sequence length="100" mass="10732">MDRISALRNVEEALAAFESGEADLEAVERQVRGVLRTYATEFEGDLSAYRASGDESVDGMVVMATGQQQARERVRSLLDGDDAVEFEVESVTVAGGSDGD</sequence>
<accession>A0ABD6C845</accession>
<protein>
    <submittedName>
        <fullName evidence="1">Uncharacterized protein</fullName>
    </submittedName>
</protein>
<evidence type="ECO:0000313" key="1">
    <source>
        <dbReference type="EMBL" id="MFD1586224.1"/>
    </source>
</evidence>
<gene>
    <name evidence="1" type="ORF">ACFR9U_04465</name>
</gene>
<reference evidence="1 2" key="1">
    <citation type="journal article" date="2019" name="Int. J. Syst. Evol. Microbiol.">
        <title>The Global Catalogue of Microorganisms (GCM) 10K type strain sequencing project: providing services to taxonomists for standard genome sequencing and annotation.</title>
        <authorList>
            <consortium name="The Broad Institute Genomics Platform"/>
            <consortium name="The Broad Institute Genome Sequencing Center for Infectious Disease"/>
            <person name="Wu L."/>
            <person name="Ma J."/>
        </authorList>
    </citation>
    <scope>NUCLEOTIDE SEQUENCE [LARGE SCALE GENOMIC DNA]</scope>
    <source>
        <strain evidence="1 2">CGMCC 1.12125</strain>
    </source>
</reference>
<proteinExistence type="predicted"/>
<organism evidence="1 2">
    <name type="scientific">Halorientalis brevis</name>
    <dbReference type="NCBI Taxonomy" id="1126241"/>
    <lineage>
        <taxon>Archaea</taxon>
        <taxon>Methanobacteriati</taxon>
        <taxon>Methanobacteriota</taxon>
        <taxon>Stenosarchaea group</taxon>
        <taxon>Halobacteria</taxon>
        <taxon>Halobacteriales</taxon>
        <taxon>Haloarculaceae</taxon>
        <taxon>Halorientalis</taxon>
    </lineage>
</organism>
<keyword evidence="2" id="KW-1185">Reference proteome</keyword>
<evidence type="ECO:0000313" key="2">
    <source>
        <dbReference type="Proteomes" id="UP001597119"/>
    </source>
</evidence>
<dbReference type="InterPro" id="IPR057176">
    <property type="entry name" value="DUF7854"/>
</dbReference>
<name>A0ABD6C845_9EURY</name>